<evidence type="ECO:0000256" key="4">
    <source>
        <dbReference type="ARBA" id="ARBA00023136"/>
    </source>
</evidence>
<feature type="transmembrane region" description="Helical" evidence="5">
    <location>
        <begin position="347"/>
        <end position="377"/>
    </location>
</feature>
<protein>
    <submittedName>
        <fullName evidence="8">Bicarbonate transporter BicA</fullName>
    </submittedName>
</protein>
<evidence type="ECO:0000313" key="8">
    <source>
        <dbReference type="EMBL" id="KFB77349.1"/>
    </source>
</evidence>
<dbReference type="Pfam" id="PF01740">
    <property type="entry name" value="STAS"/>
    <property type="match status" value="1"/>
</dbReference>
<dbReference type="PANTHER" id="PTHR43310">
    <property type="entry name" value="SULFATE TRANSPORTER YBAR-RELATED"/>
    <property type="match status" value="1"/>
</dbReference>
<keyword evidence="4 5" id="KW-0472">Membrane</keyword>
<evidence type="ECO:0000259" key="7">
    <source>
        <dbReference type="PROSITE" id="PS50801"/>
    </source>
</evidence>
<dbReference type="InterPro" id="IPR036513">
    <property type="entry name" value="STAS_dom_sf"/>
</dbReference>
<name>A0A080MJC4_9PROT</name>
<dbReference type="CDD" id="cd00038">
    <property type="entry name" value="CAP_ED"/>
    <property type="match status" value="1"/>
</dbReference>
<evidence type="ECO:0000256" key="1">
    <source>
        <dbReference type="ARBA" id="ARBA00004141"/>
    </source>
</evidence>
<feature type="transmembrane region" description="Helical" evidence="5">
    <location>
        <begin position="203"/>
        <end position="221"/>
    </location>
</feature>
<organism evidence="8 9">
    <name type="scientific">Candidatus Accumulibacter cognatus</name>
    <dbReference type="NCBI Taxonomy" id="2954383"/>
    <lineage>
        <taxon>Bacteria</taxon>
        <taxon>Pseudomonadati</taxon>
        <taxon>Pseudomonadota</taxon>
        <taxon>Betaproteobacteria</taxon>
        <taxon>Candidatus Accumulibacter</taxon>
    </lineage>
</organism>
<feature type="transmembrane region" description="Helical" evidence="5">
    <location>
        <begin position="261"/>
        <end position="280"/>
    </location>
</feature>
<feature type="transmembrane region" description="Helical" evidence="5">
    <location>
        <begin position="174"/>
        <end position="196"/>
    </location>
</feature>
<feature type="transmembrane region" description="Helical" evidence="5">
    <location>
        <begin position="397"/>
        <end position="428"/>
    </location>
</feature>
<dbReference type="InterPro" id="IPR002645">
    <property type="entry name" value="STAS_dom"/>
</dbReference>
<dbReference type="GO" id="GO:0016020">
    <property type="term" value="C:membrane"/>
    <property type="evidence" value="ECO:0007669"/>
    <property type="project" value="UniProtKB-SubCell"/>
</dbReference>
<proteinExistence type="predicted"/>
<evidence type="ECO:0000256" key="5">
    <source>
        <dbReference type="SAM" id="Phobius"/>
    </source>
</evidence>
<comment type="subcellular location">
    <subcellularLocation>
        <location evidence="1">Membrane</location>
        <topology evidence="1">Multi-pass membrane protein</topology>
    </subcellularLocation>
</comment>
<feature type="domain" description="Cyclic nucleotide-binding" evidence="6">
    <location>
        <begin position="599"/>
        <end position="703"/>
    </location>
</feature>
<evidence type="ECO:0000256" key="2">
    <source>
        <dbReference type="ARBA" id="ARBA00022692"/>
    </source>
</evidence>
<dbReference type="InterPro" id="IPR011547">
    <property type="entry name" value="SLC26A/SulP_dom"/>
</dbReference>
<dbReference type="PROSITE" id="PS50042">
    <property type="entry name" value="CNMP_BINDING_3"/>
    <property type="match status" value="1"/>
</dbReference>
<dbReference type="InterPro" id="IPR018490">
    <property type="entry name" value="cNMP-bd_dom_sf"/>
</dbReference>
<gene>
    <name evidence="8" type="primary">bicA_2</name>
    <name evidence="8" type="ORF">AW06_001585</name>
</gene>
<dbReference type="STRING" id="1453999.AW06_001585"/>
<keyword evidence="9" id="KW-1185">Reference proteome</keyword>
<comment type="caution">
    <text evidence="8">The sequence shown here is derived from an EMBL/GenBank/DDBJ whole genome shotgun (WGS) entry which is preliminary data.</text>
</comment>
<keyword evidence="3 5" id="KW-1133">Transmembrane helix</keyword>
<dbReference type="SUPFAM" id="SSF51206">
    <property type="entry name" value="cAMP-binding domain-like"/>
    <property type="match status" value="1"/>
</dbReference>
<accession>A0A080MJC4</accession>
<dbReference type="PROSITE" id="PS50801">
    <property type="entry name" value="STAS"/>
    <property type="match status" value="1"/>
</dbReference>
<dbReference type="SUPFAM" id="SSF52091">
    <property type="entry name" value="SpoIIaa-like"/>
    <property type="match status" value="1"/>
</dbReference>
<dbReference type="Proteomes" id="UP000021315">
    <property type="component" value="Unassembled WGS sequence"/>
</dbReference>
<dbReference type="SMART" id="SM00100">
    <property type="entry name" value="cNMP"/>
    <property type="match status" value="1"/>
</dbReference>
<dbReference type="InterPro" id="IPR052706">
    <property type="entry name" value="Membrane-Transporter-like"/>
</dbReference>
<dbReference type="Pfam" id="PF00027">
    <property type="entry name" value="cNMP_binding"/>
    <property type="match status" value="1"/>
</dbReference>
<dbReference type="InterPro" id="IPR014710">
    <property type="entry name" value="RmlC-like_jellyroll"/>
</dbReference>
<evidence type="ECO:0000259" key="6">
    <source>
        <dbReference type="PROSITE" id="PS50042"/>
    </source>
</evidence>
<feature type="transmembrane region" description="Helical" evidence="5">
    <location>
        <begin position="102"/>
        <end position="122"/>
    </location>
</feature>
<dbReference type="AlphaFoldDB" id="A0A080MJC4"/>
<evidence type="ECO:0000313" key="9">
    <source>
        <dbReference type="Proteomes" id="UP000021315"/>
    </source>
</evidence>
<feature type="domain" description="STAS" evidence="7">
    <location>
        <begin position="469"/>
        <end position="574"/>
    </location>
</feature>
<feature type="transmembrane region" description="Helical" evidence="5">
    <location>
        <begin position="44"/>
        <end position="64"/>
    </location>
</feature>
<dbReference type="InterPro" id="IPR000595">
    <property type="entry name" value="cNMP-bd_dom"/>
</dbReference>
<dbReference type="Pfam" id="PF00916">
    <property type="entry name" value="Sulfate_transp"/>
    <property type="match status" value="1"/>
</dbReference>
<dbReference type="Gene3D" id="3.30.750.24">
    <property type="entry name" value="STAS domain"/>
    <property type="match status" value="1"/>
</dbReference>
<sequence>MDLAMSFKNDKLVGDFWGGLAAMLVALPSAIAFGVTIYASIGPAYAGLGALAGILGAAALGLVAPSLGGTNRLITAPCAPAAAVLSAFAIELVQQDVDPAFIVLRLTALGLVAGLIQLLLGLMRIGSLIKYIPFPVVSGYLTGVGLIIIGSQIPKFLGVFGNQSLWRTLTSPQTWQWQSVLIGGVTATVMLGAPLLTRVIPAAILGLLAGVLSYFGLALFVDESMLVLEGNKLIIGPLGGSAAGMLEAVTGRWRDIGELKLGQIASLMGTALTLAVLLSIDTLKTAVVLDALTRSRHDSNRELIAQGLGNVGSACIGGMPGAGQMGATLVNLASGGQTRISGVVEGVLALLAFLALGAFIAWIPVAALASILIVVGIRMIDIKSLHLLESSWTMLDFAVIMAVVAVALAYSLIAASAVGIALAMFLFIREQLMSTVIRRKASGRERFSKRVRLGQEMDLLEQRGDRTTILELQGSLFFGTKDQLYTALEPELSKRNYIVLDMRRVQSVDVTAVHLLSQIRDSLIEREAFLVFSGLTHTLPNGKNLAELFEQMELTTNTDHVKIFGELDDAVEWVEDQVLAENLMQVAEVPPLEIYEMEIFKDSKEDSLIALVECLERCSVAKNEKVFSTGDAADRLFLIRKGAVRITTPVPGTSSSRHRLTYGRGDFVGGLSFVTRAVSFSADATAMEDTELYVLHRESFEKLCEEHRRLAFHLMQAIAQVLALRLSYADKELLAMQE</sequence>
<feature type="transmembrane region" description="Helical" evidence="5">
    <location>
        <begin position="134"/>
        <end position="154"/>
    </location>
</feature>
<reference evidence="8" key="1">
    <citation type="submission" date="2014-02" db="EMBL/GenBank/DDBJ databases">
        <title>Expanding our view of genomic diversity in Candidatus Accumulibacter clades.</title>
        <authorList>
            <person name="Skennerton C.T."/>
            <person name="Barr J.J."/>
            <person name="Slater F.R."/>
            <person name="Bond P.L."/>
            <person name="Tyson G.W."/>
        </authorList>
    </citation>
    <scope>NUCLEOTIDE SEQUENCE [LARGE SCALE GENOMIC DNA]</scope>
</reference>
<dbReference type="EMBL" id="JDST02000030">
    <property type="protein sequence ID" value="KFB77349.1"/>
    <property type="molecule type" value="Genomic_DNA"/>
</dbReference>
<evidence type="ECO:0000256" key="3">
    <source>
        <dbReference type="ARBA" id="ARBA00022989"/>
    </source>
</evidence>
<dbReference type="Gene3D" id="2.60.120.10">
    <property type="entry name" value="Jelly Rolls"/>
    <property type="match status" value="1"/>
</dbReference>
<dbReference type="PANTHER" id="PTHR43310:SF1">
    <property type="entry name" value="SULFATE TRANSPORTER YBAR-RELATED"/>
    <property type="match status" value="1"/>
</dbReference>
<feature type="transmembrane region" description="Helical" evidence="5">
    <location>
        <begin position="12"/>
        <end position="38"/>
    </location>
</feature>
<keyword evidence="2 5" id="KW-0812">Transmembrane</keyword>
<dbReference type="CDD" id="cd07042">
    <property type="entry name" value="STAS_SulP_like_sulfate_transporter"/>
    <property type="match status" value="1"/>
</dbReference>